<reference evidence="1" key="1">
    <citation type="journal article" date="2020" name="Stud. Mycol.">
        <title>101 Dothideomycetes genomes: a test case for predicting lifestyles and emergence of pathogens.</title>
        <authorList>
            <person name="Haridas S."/>
            <person name="Albert R."/>
            <person name="Binder M."/>
            <person name="Bloem J."/>
            <person name="Labutti K."/>
            <person name="Salamov A."/>
            <person name="Andreopoulos B."/>
            <person name="Baker S."/>
            <person name="Barry K."/>
            <person name="Bills G."/>
            <person name="Bluhm B."/>
            <person name="Cannon C."/>
            <person name="Castanera R."/>
            <person name="Culley D."/>
            <person name="Daum C."/>
            <person name="Ezra D."/>
            <person name="Gonzalez J."/>
            <person name="Henrissat B."/>
            <person name="Kuo A."/>
            <person name="Liang C."/>
            <person name="Lipzen A."/>
            <person name="Lutzoni F."/>
            <person name="Magnuson J."/>
            <person name="Mondo S."/>
            <person name="Nolan M."/>
            <person name="Ohm R."/>
            <person name="Pangilinan J."/>
            <person name="Park H.-J."/>
            <person name="Ramirez L."/>
            <person name="Alfaro M."/>
            <person name="Sun H."/>
            <person name="Tritt A."/>
            <person name="Yoshinaga Y."/>
            <person name="Zwiers L.-H."/>
            <person name="Turgeon B."/>
            <person name="Goodwin S."/>
            <person name="Spatafora J."/>
            <person name="Crous P."/>
            <person name="Grigoriev I."/>
        </authorList>
    </citation>
    <scope>NUCLEOTIDE SEQUENCE</scope>
    <source>
        <strain evidence="1">CBS 123094</strain>
    </source>
</reference>
<accession>A0A6A5WGY3</accession>
<sequence>MAAAFPTPCPVPDVDRALLGYINSRQETLRIRAALSKYLLSAANGPNSGNIKSYQHLDHQCPNQDTAKRNPPSHLNHTRIDYHHALEDLARARTRHKELQAALEDLWTSHLAEASAQTHAEYDVDVTRSYVSLLQQRRRCLELQVIQESVEKLMNAYPADSHKDPRTLVKQAIGEQPDLPVERLELLSGPEGDQTWVFKLKKEVLDARAKMDRANTARIVAQQEKEGSPSLSHQVYALGHARDDMVAWVEEELSKLNEESEFLEDASPVKRPANHIVPDIHSSEDHIRQGYEGYTASRSRLLDVHEASSRIGTASSSLLPEPLADPPSAAQALLGTQSSKFIVDIICQLPQLTQMSNSERSILQQAVYLKALLSSADEELTEALSRLSEESRLLPSGSKNLLEWGAIACEAEKAVRGFANEERRQGHQEASSVAAMLDLCSLQSEVLAFAK</sequence>
<dbReference type="Proteomes" id="UP000799779">
    <property type="component" value="Unassembled WGS sequence"/>
</dbReference>
<name>A0A6A5WGY3_9PLEO</name>
<dbReference type="AlphaFoldDB" id="A0A6A5WGY3"/>
<evidence type="ECO:0000313" key="2">
    <source>
        <dbReference type="Proteomes" id="UP000799779"/>
    </source>
</evidence>
<gene>
    <name evidence="1" type="ORF">P154DRAFT_225577</name>
</gene>
<dbReference type="OrthoDB" id="5402392at2759"/>
<keyword evidence="2" id="KW-1185">Reference proteome</keyword>
<organism evidence="1 2">
    <name type="scientific">Amniculicola lignicola CBS 123094</name>
    <dbReference type="NCBI Taxonomy" id="1392246"/>
    <lineage>
        <taxon>Eukaryota</taxon>
        <taxon>Fungi</taxon>
        <taxon>Dikarya</taxon>
        <taxon>Ascomycota</taxon>
        <taxon>Pezizomycotina</taxon>
        <taxon>Dothideomycetes</taxon>
        <taxon>Pleosporomycetidae</taxon>
        <taxon>Pleosporales</taxon>
        <taxon>Amniculicolaceae</taxon>
        <taxon>Amniculicola</taxon>
    </lineage>
</organism>
<proteinExistence type="predicted"/>
<protein>
    <submittedName>
        <fullName evidence="1">Uncharacterized protein</fullName>
    </submittedName>
</protein>
<dbReference type="EMBL" id="ML977595">
    <property type="protein sequence ID" value="KAF1999421.1"/>
    <property type="molecule type" value="Genomic_DNA"/>
</dbReference>
<evidence type="ECO:0000313" key="1">
    <source>
        <dbReference type="EMBL" id="KAF1999421.1"/>
    </source>
</evidence>